<evidence type="ECO:0000313" key="5">
    <source>
        <dbReference type="EMBL" id="OGG44073.1"/>
    </source>
</evidence>
<reference evidence="5 6" key="1">
    <citation type="journal article" date="2016" name="Nat. Commun.">
        <title>Thousands of microbial genomes shed light on interconnected biogeochemical processes in an aquifer system.</title>
        <authorList>
            <person name="Anantharaman K."/>
            <person name="Brown C.T."/>
            <person name="Hug L.A."/>
            <person name="Sharon I."/>
            <person name="Castelle C.J."/>
            <person name="Probst A.J."/>
            <person name="Thomas B.C."/>
            <person name="Singh A."/>
            <person name="Wilkins M.J."/>
            <person name="Karaoz U."/>
            <person name="Brodie E.L."/>
            <person name="Williams K.H."/>
            <person name="Hubbard S.S."/>
            <person name="Banfield J.F."/>
        </authorList>
    </citation>
    <scope>NUCLEOTIDE SEQUENCE [LARGE SCALE GENOMIC DNA]</scope>
</reference>
<dbReference type="Gene3D" id="3.40.50.300">
    <property type="entry name" value="P-loop containing nucleotide triphosphate hydrolases"/>
    <property type="match status" value="1"/>
</dbReference>
<dbReference type="InterPro" id="IPR014721">
    <property type="entry name" value="Ribsml_uS5_D2-typ_fold_subgr"/>
</dbReference>
<dbReference type="GO" id="GO:0005524">
    <property type="term" value="F:ATP binding"/>
    <property type="evidence" value="ECO:0007669"/>
    <property type="project" value="UniProtKB-KW"/>
</dbReference>
<dbReference type="InterPro" id="IPR020568">
    <property type="entry name" value="Ribosomal_Su5_D2-typ_SF"/>
</dbReference>
<dbReference type="Pfam" id="PF13335">
    <property type="entry name" value="Mg_chelatase_C"/>
    <property type="match status" value="1"/>
</dbReference>
<dbReference type="Pfam" id="PF13541">
    <property type="entry name" value="ChlI"/>
    <property type="match status" value="1"/>
</dbReference>
<dbReference type="InterPro" id="IPR025158">
    <property type="entry name" value="Mg_chelat-rel_C"/>
</dbReference>
<feature type="domain" description="MCM C-terminal AAA(+) ATPase" evidence="4">
    <location>
        <begin position="289"/>
        <end position="377"/>
    </location>
</feature>
<protein>
    <recommendedName>
        <fullName evidence="4">MCM C-terminal AAA(+) ATPase domain-containing protein</fullName>
    </recommendedName>
</protein>
<dbReference type="SUPFAM" id="SSF54211">
    <property type="entry name" value="Ribosomal protein S5 domain 2-like"/>
    <property type="match status" value="1"/>
</dbReference>
<dbReference type="NCBIfam" id="TIGR00368">
    <property type="entry name" value="YifB family Mg chelatase-like AAA ATPase"/>
    <property type="match status" value="1"/>
</dbReference>
<organism evidence="5 6">
    <name type="scientific">Candidatus Kaiserbacteria bacterium RIFCSPHIGHO2_01_FULL_48_10</name>
    <dbReference type="NCBI Taxonomy" id="1798476"/>
    <lineage>
        <taxon>Bacteria</taxon>
        <taxon>Candidatus Kaiseribacteriota</taxon>
    </lineage>
</organism>
<evidence type="ECO:0000256" key="3">
    <source>
        <dbReference type="ARBA" id="ARBA00022840"/>
    </source>
</evidence>
<evidence type="ECO:0000256" key="1">
    <source>
        <dbReference type="ARBA" id="ARBA00006354"/>
    </source>
</evidence>
<dbReference type="Proteomes" id="UP000178249">
    <property type="component" value="Unassembled WGS sequence"/>
</dbReference>
<dbReference type="PROSITE" id="PS50051">
    <property type="entry name" value="MCM_2"/>
    <property type="match status" value="1"/>
</dbReference>
<gene>
    <name evidence="5" type="ORF">A2841_02070</name>
</gene>
<dbReference type="Pfam" id="PF01078">
    <property type="entry name" value="Mg_chelatase"/>
    <property type="match status" value="1"/>
</dbReference>
<name>A0A1F6C4R6_9BACT</name>
<keyword evidence="2" id="KW-0547">Nucleotide-binding</keyword>
<dbReference type="InterPro" id="IPR003593">
    <property type="entry name" value="AAA+_ATPase"/>
</dbReference>
<dbReference type="InterPro" id="IPR004482">
    <property type="entry name" value="Mg_chelat-rel"/>
</dbReference>
<accession>A0A1F6C4R6</accession>
<keyword evidence="3" id="KW-0067">ATP-binding</keyword>
<evidence type="ECO:0000256" key="2">
    <source>
        <dbReference type="ARBA" id="ARBA00022741"/>
    </source>
</evidence>
<dbReference type="PANTHER" id="PTHR32039:SF7">
    <property type="entry name" value="COMPETENCE PROTEIN COMM"/>
    <property type="match status" value="1"/>
</dbReference>
<dbReference type="SMART" id="SM00382">
    <property type="entry name" value="AAA"/>
    <property type="match status" value="1"/>
</dbReference>
<dbReference type="PANTHER" id="PTHR32039">
    <property type="entry name" value="MAGNESIUM-CHELATASE SUBUNIT CHLI"/>
    <property type="match status" value="1"/>
</dbReference>
<dbReference type="InterPro" id="IPR000523">
    <property type="entry name" value="Mg_chelatse_chII-like_cat_dom"/>
</dbReference>
<evidence type="ECO:0000313" key="6">
    <source>
        <dbReference type="Proteomes" id="UP000178249"/>
    </source>
</evidence>
<dbReference type="InterPro" id="IPR045006">
    <property type="entry name" value="CHLI-like"/>
</dbReference>
<dbReference type="InterPro" id="IPR001208">
    <property type="entry name" value="MCM_dom"/>
</dbReference>
<dbReference type="InterPro" id="IPR027417">
    <property type="entry name" value="P-loop_NTPase"/>
</dbReference>
<sequence>MFAKVLSIQPSFPQSALVTVETDVTKKTLYAFAVVGLPDKAVEEARDRISSAIKHSGFRSPKQYNHKIVISLAPADIKKEGAVFDLPMALSYLIAAEEIAFDASEVAFLGELALDGTLRPVRGVLPAALSAKNAGLRALVVPKENAAEAALVEGLAVYGASSLSDVIAHVRRETMLIKVPHTKPRAHADAHNTDFRDIHGQETAKRGLEIAAAGRHNVSFMGPPGTGKTMLASALSSILPPLSFEEAVEVTAIHSLAGTLKEPLISMPPVRAPHHTSSYVALVGGGNLLRPGEVTLAHRGVLFLDEFPEFDRRAIEALREPLENRAITISRAVGSVTFPANIMLVAAMNPPSYSADQRERARFERKLSGAIVDRVDLWIDVPLLPHEKLEQNTGAEASEKIRARVLKAREVQRLRAKRAGLSAATNSELPSKVLDETMGIPIAAKKVLTGAAKKLNLSPRSYHRVLRIARTIADLADEKNVSEGHVLEALQYRPRLLQH</sequence>
<dbReference type="AlphaFoldDB" id="A0A1F6C4R6"/>
<evidence type="ECO:0000259" key="4">
    <source>
        <dbReference type="PROSITE" id="PS50051"/>
    </source>
</evidence>
<dbReference type="EMBL" id="MFKP01000023">
    <property type="protein sequence ID" value="OGG44073.1"/>
    <property type="molecule type" value="Genomic_DNA"/>
</dbReference>
<proteinExistence type="inferred from homology"/>
<dbReference type="SUPFAM" id="SSF52540">
    <property type="entry name" value="P-loop containing nucleoside triphosphate hydrolases"/>
    <property type="match status" value="1"/>
</dbReference>
<comment type="similarity">
    <text evidence="1">Belongs to the Mg-chelatase subunits D/I family. ComM subfamily.</text>
</comment>
<dbReference type="Gene3D" id="3.30.230.10">
    <property type="match status" value="1"/>
</dbReference>
<comment type="caution">
    <text evidence="5">The sequence shown here is derived from an EMBL/GenBank/DDBJ whole genome shotgun (WGS) entry which is preliminary data.</text>
</comment>
<dbReference type="GO" id="GO:0003677">
    <property type="term" value="F:DNA binding"/>
    <property type="evidence" value="ECO:0007669"/>
    <property type="project" value="InterPro"/>
</dbReference>
<dbReference type="PRINTS" id="PR01657">
    <property type="entry name" value="MCMFAMILY"/>
</dbReference>